<name>A0ABQ5AV85_9ASTR</name>
<reference evidence="1" key="2">
    <citation type="submission" date="2022-01" db="EMBL/GenBank/DDBJ databases">
        <authorList>
            <person name="Yamashiro T."/>
            <person name="Shiraishi A."/>
            <person name="Satake H."/>
            <person name="Nakayama K."/>
        </authorList>
    </citation>
    <scope>NUCLEOTIDE SEQUENCE</scope>
</reference>
<gene>
    <name evidence="1" type="ORF">Tco_0839964</name>
</gene>
<evidence type="ECO:0000313" key="1">
    <source>
        <dbReference type="EMBL" id="GJT05502.1"/>
    </source>
</evidence>
<evidence type="ECO:0000313" key="2">
    <source>
        <dbReference type="Proteomes" id="UP001151760"/>
    </source>
</evidence>
<keyword evidence="2" id="KW-1185">Reference proteome</keyword>
<accession>A0ABQ5AV85</accession>
<reference evidence="1" key="1">
    <citation type="journal article" date="2022" name="Int. J. Mol. Sci.">
        <title>Draft Genome of Tanacetum Coccineum: Genomic Comparison of Closely Related Tanacetum-Family Plants.</title>
        <authorList>
            <person name="Yamashiro T."/>
            <person name="Shiraishi A."/>
            <person name="Nakayama K."/>
            <person name="Satake H."/>
        </authorList>
    </citation>
    <scope>NUCLEOTIDE SEQUENCE</scope>
</reference>
<dbReference type="EMBL" id="BQNB010012591">
    <property type="protein sequence ID" value="GJT05502.1"/>
    <property type="molecule type" value="Genomic_DNA"/>
</dbReference>
<sequence>MITYLKNMEGWKHKDLKNKSFDSIQKIFDKDFKRLNTFVDFRIELVEGSSKRAGTVLEQECKEVAIDVIPLATKPPSIVDWKVYKEGNKSYYQITRAGGKTWLYKGDLKTMFEPNVDDEIWKKQYRNKVLIWKLFDSCGVHFLRFQNVHIYMLVEKKYPLTLSMISMMLEKRLQVDYFTEMAYQLLKLLTK</sequence>
<dbReference type="Proteomes" id="UP001151760">
    <property type="component" value="Unassembled WGS sequence"/>
</dbReference>
<organism evidence="1 2">
    <name type="scientific">Tanacetum coccineum</name>
    <dbReference type="NCBI Taxonomy" id="301880"/>
    <lineage>
        <taxon>Eukaryota</taxon>
        <taxon>Viridiplantae</taxon>
        <taxon>Streptophyta</taxon>
        <taxon>Embryophyta</taxon>
        <taxon>Tracheophyta</taxon>
        <taxon>Spermatophyta</taxon>
        <taxon>Magnoliopsida</taxon>
        <taxon>eudicotyledons</taxon>
        <taxon>Gunneridae</taxon>
        <taxon>Pentapetalae</taxon>
        <taxon>asterids</taxon>
        <taxon>campanulids</taxon>
        <taxon>Asterales</taxon>
        <taxon>Asteraceae</taxon>
        <taxon>Asteroideae</taxon>
        <taxon>Anthemideae</taxon>
        <taxon>Anthemidinae</taxon>
        <taxon>Tanacetum</taxon>
    </lineage>
</organism>
<comment type="caution">
    <text evidence="1">The sequence shown here is derived from an EMBL/GenBank/DDBJ whole genome shotgun (WGS) entry which is preliminary data.</text>
</comment>
<protein>
    <submittedName>
        <fullName evidence="1">Uncharacterized protein</fullName>
    </submittedName>
</protein>
<proteinExistence type="predicted"/>